<evidence type="ECO:0000256" key="1">
    <source>
        <dbReference type="SAM" id="MobiDB-lite"/>
    </source>
</evidence>
<keyword evidence="3" id="KW-1185">Reference proteome</keyword>
<gene>
    <name evidence="2" type="ORF">ACFOX0_25985</name>
</gene>
<comment type="caution">
    <text evidence="2">The sequence shown here is derived from an EMBL/GenBank/DDBJ whole genome shotgun (WGS) entry which is preliminary data.</text>
</comment>
<proteinExistence type="predicted"/>
<accession>A0ABV8KTK8</accession>
<protein>
    <submittedName>
        <fullName evidence="2">Uncharacterized protein</fullName>
    </submittedName>
</protein>
<feature type="region of interest" description="Disordered" evidence="1">
    <location>
        <begin position="1"/>
        <end position="40"/>
    </location>
</feature>
<reference evidence="3" key="1">
    <citation type="journal article" date="2019" name="Int. J. Syst. Evol. Microbiol.">
        <title>The Global Catalogue of Microorganisms (GCM) 10K type strain sequencing project: providing services to taxonomists for standard genome sequencing and annotation.</title>
        <authorList>
            <consortium name="The Broad Institute Genomics Platform"/>
            <consortium name="The Broad Institute Genome Sequencing Center for Infectious Disease"/>
            <person name="Wu L."/>
            <person name="Ma J."/>
        </authorList>
    </citation>
    <scope>NUCLEOTIDE SEQUENCE [LARGE SCALE GENOMIC DNA]</scope>
    <source>
        <strain evidence="3">2902at01</strain>
    </source>
</reference>
<sequence length="65" mass="5751">MGLAAPAGAGGSVPTSSDGPGAPPGGGPAGPGSAAPTVTVGADPAGLLAAVDDGREAAVWYAALP</sequence>
<evidence type="ECO:0000313" key="3">
    <source>
        <dbReference type="Proteomes" id="UP001595868"/>
    </source>
</evidence>
<name>A0ABV8KTK8_9ACTN</name>
<organism evidence="2 3">
    <name type="scientific">Micromonospora zhanjiangensis</name>
    <dbReference type="NCBI Taxonomy" id="1522057"/>
    <lineage>
        <taxon>Bacteria</taxon>
        <taxon>Bacillati</taxon>
        <taxon>Actinomycetota</taxon>
        <taxon>Actinomycetes</taxon>
        <taxon>Micromonosporales</taxon>
        <taxon>Micromonosporaceae</taxon>
        <taxon>Micromonospora</taxon>
    </lineage>
</organism>
<dbReference type="RefSeq" id="WP_377550643.1">
    <property type="nucleotide sequence ID" value="NZ_JBHSBN010000023.1"/>
</dbReference>
<evidence type="ECO:0000313" key="2">
    <source>
        <dbReference type="EMBL" id="MFC4109368.1"/>
    </source>
</evidence>
<dbReference type="Proteomes" id="UP001595868">
    <property type="component" value="Unassembled WGS sequence"/>
</dbReference>
<dbReference type="EMBL" id="JBHSBN010000023">
    <property type="protein sequence ID" value="MFC4109368.1"/>
    <property type="molecule type" value="Genomic_DNA"/>
</dbReference>